<dbReference type="PhylomeDB" id="A7T5Y1"/>
<sequence length="320" mass="35667">PQFRMWLSSKPDPSFPVSILQAGLKMTVEPPPGVKSNLLRTFGAVGGAVTEAVFEDPGPGPAWRRLLFGLCLFNSLVHERKKFNALGWNIPYEFTTSDLEVSIQMLHMMLTEHRDVPWDELCYLTGDIAYGGRVTDQWDQRCLKSLLTRFYNPSVLNDDYAFTEDLVSHCNKVYRPPPPNISLSVCCTYIEGLPATDSPELFGMNHNAAMVYLGDQAKNLVSNLLAGQPKVAFHTGRLSTDSRPHSSPGSRTSPLNRKQKYTRQPVSNASTQSTLLVVLDQELNRIDRLLQVIHTSLSSLRQAVKGTLVMSEALEQAFEA</sequence>
<dbReference type="PANTHER" id="PTHR22878:SF69">
    <property type="entry name" value="DYNEIN HEAVY CHAIN"/>
    <property type="match status" value="1"/>
</dbReference>
<dbReference type="PANTHER" id="PTHR22878">
    <property type="entry name" value="DYNEIN HEAVY CHAIN 6, AXONEMAL-LIKE-RELATED"/>
    <property type="match status" value="1"/>
</dbReference>
<dbReference type="InterPro" id="IPR042219">
    <property type="entry name" value="AAA_lid_11_sf"/>
</dbReference>
<evidence type="ECO:0000313" key="4">
    <source>
        <dbReference type="EMBL" id="EDO28628.1"/>
    </source>
</evidence>
<dbReference type="InterPro" id="IPR041228">
    <property type="entry name" value="Dynein_C"/>
</dbReference>
<accession>A7T5Y1</accession>
<evidence type="ECO:0000313" key="5">
    <source>
        <dbReference type="Proteomes" id="UP000001593"/>
    </source>
</evidence>
<dbReference type="OMA" id="CLHANAD"/>
<dbReference type="AlphaFoldDB" id="A7T5Y1"/>
<dbReference type="EMBL" id="DS471343">
    <property type="protein sequence ID" value="EDO28628.1"/>
    <property type="molecule type" value="Genomic_DNA"/>
</dbReference>
<dbReference type="FunFam" id="1.10.8.720:FF:000001">
    <property type="entry name" value="dynein heavy chain 7, axonemal"/>
    <property type="match status" value="1"/>
</dbReference>
<dbReference type="InterPro" id="IPR026983">
    <property type="entry name" value="DHC"/>
</dbReference>
<feature type="compositionally biased region" description="Polar residues" evidence="1">
    <location>
        <begin position="237"/>
        <end position="267"/>
    </location>
</feature>
<dbReference type="GO" id="GO:0051959">
    <property type="term" value="F:dynein light intermediate chain binding"/>
    <property type="evidence" value="ECO:0007669"/>
    <property type="project" value="InterPro"/>
</dbReference>
<evidence type="ECO:0008006" key="6">
    <source>
        <dbReference type="Google" id="ProtNLM"/>
    </source>
</evidence>
<feature type="domain" description="Dynein heavy chain AAA lid" evidence="2">
    <location>
        <begin position="63"/>
        <end position="208"/>
    </location>
</feature>
<dbReference type="STRING" id="45351.A7T5Y1"/>
<dbReference type="InterPro" id="IPR027417">
    <property type="entry name" value="P-loop_NTPase"/>
</dbReference>
<dbReference type="InParanoid" id="A7T5Y1"/>
<dbReference type="eggNOG" id="KOG3595">
    <property type="taxonomic scope" value="Eukaryota"/>
</dbReference>
<dbReference type="GO" id="GO:0007018">
    <property type="term" value="P:microtubule-based movement"/>
    <property type="evidence" value="ECO:0007669"/>
    <property type="project" value="InterPro"/>
</dbReference>
<evidence type="ECO:0000259" key="2">
    <source>
        <dbReference type="Pfam" id="PF18198"/>
    </source>
</evidence>
<keyword evidence="5" id="KW-1185">Reference proteome</keyword>
<dbReference type="Gene3D" id="1.20.1270.280">
    <property type="match status" value="1"/>
</dbReference>
<organism evidence="4 5">
    <name type="scientific">Nematostella vectensis</name>
    <name type="common">Starlet sea anemone</name>
    <dbReference type="NCBI Taxonomy" id="45351"/>
    <lineage>
        <taxon>Eukaryota</taxon>
        <taxon>Metazoa</taxon>
        <taxon>Cnidaria</taxon>
        <taxon>Anthozoa</taxon>
        <taxon>Hexacorallia</taxon>
        <taxon>Actiniaria</taxon>
        <taxon>Edwardsiidae</taxon>
        <taxon>Nematostella</taxon>
    </lineage>
</organism>
<dbReference type="Pfam" id="PF18198">
    <property type="entry name" value="AAA_lid_11"/>
    <property type="match status" value="1"/>
</dbReference>
<feature type="non-terminal residue" evidence="4">
    <location>
        <position position="1"/>
    </location>
</feature>
<dbReference type="Gene3D" id="3.40.50.300">
    <property type="entry name" value="P-loop containing nucleotide triphosphate hydrolases"/>
    <property type="match status" value="1"/>
</dbReference>
<feature type="non-terminal residue" evidence="4">
    <location>
        <position position="320"/>
    </location>
</feature>
<dbReference type="GO" id="GO:0030286">
    <property type="term" value="C:dynein complex"/>
    <property type="evidence" value="ECO:0007669"/>
    <property type="project" value="InterPro"/>
</dbReference>
<dbReference type="HOGENOM" id="CLU_071754_0_0_1"/>
<feature type="domain" description="Dynein heavy chain C-terminal" evidence="3">
    <location>
        <begin position="216"/>
        <end position="319"/>
    </location>
</feature>
<dbReference type="Proteomes" id="UP000001593">
    <property type="component" value="Unassembled WGS sequence"/>
</dbReference>
<dbReference type="GO" id="GO:0045505">
    <property type="term" value="F:dynein intermediate chain binding"/>
    <property type="evidence" value="ECO:0007669"/>
    <property type="project" value="InterPro"/>
</dbReference>
<feature type="region of interest" description="Disordered" evidence="1">
    <location>
        <begin position="235"/>
        <end position="267"/>
    </location>
</feature>
<gene>
    <name evidence="4" type="ORF">NEMVEDRAFT_v1g40613</name>
</gene>
<protein>
    <recommendedName>
        <fullName evidence="6">Dynein heavy chain AAA lid domain-containing protein</fullName>
    </recommendedName>
</protein>
<name>A7T5Y1_NEMVE</name>
<proteinExistence type="predicted"/>
<reference evidence="4 5" key="1">
    <citation type="journal article" date="2007" name="Science">
        <title>Sea anemone genome reveals ancestral eumetazoan gene repertoire and genomic organization.</title>
        <authorList>
            <person name="Putnam N.H."/>
            <person name="Srivastava M."/>
            <person name="Hellsten U."/>
            <person name="Dirks B."/>
            <person name="Chapman J."/>
            <person name="Salamov A."/>
            <person name="Terry A."/>
            <person name="Shapiro H."/>
            <person name="Lindquist E."/>
            <person name="Kapitonov V.V."/>
            <person name="Jurka J."/>
            <person name="Genikhovich G."/>
            <person name="Grigoriev I.V."/>
            <person name="Lucas S.M."/>
            <person name="Steele R.E."/>
            <person name="Finnerty J.R."/>
            <person name="Technau U."/>
            <person name="Martindale M.Q."/>
            <person name="Rokhsar D.S."/>
        </authorList>
    </citation>
    <scope>NUCLEOTIDE SEQUENCE [LARGE SCALE GENOMIC DNA]</scope>
    <source>
        <strain evidence="5">CH2 X CH6</strain>
    </source>
</reference>
<evidence type="ECO:0000256" key="1">
    <source>
        <dbReference type="SAM" id="MobiDB-lite"/>
    </source>
</evidence>
<evidence type="ECO:0000259" key="3">
    <source>
        <dbReference type="Pfam" id="PF18199"/>
    </source>
</evidence>
<dbReference type="InterPro" id="IPR041658">
    <property type="entry name" value="AAA_lid_11"/>
</dbReference>
<dbReference type="Gene3D" id="1.10.8.720">
    <property type="entry name" value="Region D6 of dynein motor"/>
    <property type="match status" value="1"/>
</dbReference>
<dbReference type="Pfam" id="PF18199">
    <property type="entry name" value="Dynein_C"/>
    <property type="match status" value="1"/>
</dbReference>